<organism evidence="2 3">
    <name type="scientific">Candidatus Ordinivivax streblomastigis</name>
    <dbReference type="NCBI Taxonomy" id="2540710"/>
    <lineage>
        <taxon>Bacteria</taxon>
        <taxon>Pseudomonadati</taxon>
        <taxon>Bacteroidota</taxon>
        <taxon>Bacteroidia</taxon>
        <taxon>Bacteroidales</taxon>
        <taxon>Candidatus Ordinivivax</taxon>
    </lineage>
</organism>
<proteinExistence type="predicted"/>
<dbReference type="PANTHER" id="PTHR30535:SF34">
    <property type="entry name" value="MOLYBDATE-BINDING PROTEIN MOLA"/>
    <property type="match status" value="1"/>
</dbReference>
<dbReference type="Pfam" id="PF01497">
    <property type="entry name" value="Peripla_BP_2"/>
    <property type="match status" value="1"/>
</dbReference>
<evidence type="ECO:0000313" key="3">
    <source>
        <dbReference type="Proteomes" id="UP000324575"/>
    </source>
</evidence>
<dbReference type="InterPro" id="IPR050902">
    <property type="entry name" value="ABC_Transporter_SBP"/>
</dbReference>
<feature type="domain" description="Fe/B12 periplasmic-binding" evidence="1">
    <location>
        <begin position="96"/>
        <end position="365"/>
    </location>
</feature>
<evidence type="ECO:0000313" key="2">
    <source>
        <dbReference type="EMBL" id="KAA6302117.1"/>
    </source>
</evidence>
<dbReference type="SUPFAM" id="SSF53807">
    <property type="entry name" value="Helical backbone' metal receptor"/>
    <property type="match status" value="1"/>
</dbReference>
<dbReference type="Proteomes" id="UP000324575">
    <property type="component" value="Unassembled WGS sequence"/>
</dbReference>
<evidence type="ECO:0000259" key="1">
    <source>
        <dbReference type="PROSITE" id="PS50983"/>
    </source>
</evidence>
<dbReference type="Gene3D" id="3.40.50.1980">
    <property type="entry name" value="Nitrogenase molybdenum iron protein domain"/>
    <property type="match status" value="2"/>
</dbReference>
<dbReference type="InterPro" id="IPR002491">
    <property type="entry name" value="ABC_transptr_periplasmic_BD"/>
</dbReference>
<sequence>MRKSVSITLFSLLVLFISCSDKRSAPGKAGQSRSGTTVVYYAQGFEIENYTDYKVVKIKNPWNPQKTVQNYVLVPRTQALPEQLPDGILLRTPLQKTVAFSAVVCGMLDELNVLSTLVGVAESQYIAIPSVQASVANGAVRDVGQASNPNIEQLMWIEPEAIFINPVNESSIGTLAKLSVPAIPCLEWKETHPLGQAEWIRVIGLLFDKQALADSLFFVAMSAYNDLKAQTDAVAHRPTVFAEKKHGDFWYMPGGKSYFAHLLEDAGADYLFKDNEQTGSISYAFEQILDRAAKADYWLFKYYSPQDANYKQLADEYANYALFDAYRKRHIYVCNTLKTAHYYHELPLHPDWVLKDLIRIFHPELLPEYRARYYFLMKD</sequence>
<reference evidence="2 3" key="1">
    <citation type="submission" date="2019-03" db="EMBL/GenBank/DDBJ databases">
        <title>Single cell metagenomics reveals metabolic interactions within the superorganism composed of flagellate Streblomastix strix and complex community of Bacteroidetes bacteria on its surface.</title>
        <authorList>
            <person name="Treitli S.C."/>
            <person name="Kolisko M."/>
            <person name="Husnik F."/>
            <person name="Keeling P."/>
            <person name="Hampl V."/>
        </authorList>
    </citation>
    <scope>NUCLEOTIDE SEQUENCE [LARGE SCALE GENOMIC DNA]</scope>
    <source>
        <strain evidence="2">St1</strain>
    </source>
</reference>
<dbReference type="PROSITE" id="PS50983">
    <property type="entry name" value="FE_B12_PBP"/>
    <property type="match status" value="1"/>
</dbReference>
<comment type="caution">
    <text evidence="2">The sequence shown here is derived from an EMBL/GenBank/DDBJ whole genome shotgun (WGS) entry which is preliminary data.</text>
</comment>
<dbReference type="PANTHER" id="PTHR30535">
    <property type="entry name" value="VITAMIN B12-BINDING PROTEIN"/>
    <property type="match status" value="1"/>
</dbReference>
<gene>
    <name evidence="2" type="ORF">EZS26_001718</name>
</gene>
<dbReference type="GO" id="GO:0071281">
    <property type="term" value="P:cellular response to iron ion"/>
    <property type="evidence" value="ECO:0007669"/>
    <property type="project" value="TreeGrafter"/>
</dbReference>
<protein>
    <submittedName>
        <fullName evidence="2">Iron complex transport system substrate-binding protein</fullName>
    </submittedName>
</protein>
<dbReference type="PROSITE" id="PS51257">
    <property type="entry name" value="PROKAR_LIPOPROTEIN"/>
    <property type="match status" value="1"/>
</dbReference>
<accession>A0A5M8P110</accession>
<dbReference type="AlphaFoldDB" id="A0A5M8P110"/>
<dbReference type="EMBL" id="SNRX01000010">
    <property type="protein sequence ID" value="KAA6302117.1"/>
    <property type="molecule type" value="Genomic_DNA"/>
</dbReference>
<name>A0A5M8P110_9BACT</name>